<evidence type="ECO:0000256" key="1">
    <source>
        <dbReference type="SAM" id="MobiDB-lite"/>
    </source>
</evidence>
<sequence length="146" mass="15435">METDATSSSPELHPPSSGGRNPARPSSGRATEPSPRRSPELNTPEAAALFVSGIIVGGHPRLWAPGGRDGSQVTLGEVVGCGAEICSWLTQAREERSVGYETICDGRPSTISVTLLSPPWLHRALRQVSSVWVPRGRAGSKQGRPC</sequence>
<feature type="compositionally biased region" description="Polar residues" evidence="1">
    <location>
        <begin position="1"/>
        <end position="10"/>
    </location>
</feature>
<organism evidence="2 3">
    <name type="scientific">Hipposideros armiger</name>
    <name type="common">Great Himalayan leaf-nosed bat</name>
    <dbReference type="NCBI Taxonomy" id="186990"/>
    <lineage>
        <taxon>Eukaryota</taxon>
        <taxon>Metazoa</taxon>
        <taxon>Chordata</taxon>
        <taxon>Craniata</taxon>
        <taxon>Vertebrata</taxon>
        <taxon>Euteleostomi</taxon>
        <taxon>Mammalia</taxon>
        <taxon>Eutheria</taxon>
        <taxon>Laurasiatheria</taxon>
        <taxon>Chiroptera</taxon>
        <taxon>Yinpterochiroptera</taxon>
        <taxon>Rhinolophoidea</taxon>
        <taxon>Hipposideridae</taxon>
        <taxon>Hipposideros</taxon>
    </lineage>
</organism>
<proteinExistence type="predicted"/>
<dbReference type="Proteomes" id="UP000694851">
    <property type="component" value="Unplaced"/>
</dbReference>
<protein>
    <submittedName>
        <fullName evidence="3">Protein CROC-4 isoform X7</fullName>
    </submittedName>
</protein>
<name>A0A8B7SXS4_HIPAR</name>
<evidence type="ECO:0000313" key="3">
    <source>
        <dbReference type="RefSeq" id="XP_019518206.1"/>
    </source>
</evidence>
<accession>A0A8B7SXS4</accession>
<dbReference type="AlphaFoldDB" id="A0A8B7SXS4"/>
<reference evidence="3" key="1">
    <citation type="submission" date="2025-08" db="UniProtKB">
        <authorList>
            <consortium name="RefSeq"/>
        </authorList>
    </citation>
    <scope>IDENTIFICATION</scope>
    <source>
        <tissue evidence="3">Muscle</tissue>
    </source>
</reference>
<dbReference type="RefSeq" id="XP_019518206.1">
    <property type="nucleotide sequence ID" value="XM_019662661.1"/>
</dbReference>
<gene>
    <name evidence="3" type="primary">CUNH1orf61</name>
</gene>
<dbReference type="GeneID" id="109393444"/>
<dbReference type="CTD" id="10485"/>
<feature type="region of interest" description="Disordered" evidence="1">
    <location>
        <begin position="1"/>
        <end position="43"/>
    </location>
</feature>
<keyword evidence="2" id="KW-1185">Reference proteome</keyword>
<evidence type="ECO:0000313" key="2">
    <source>
        <dbReference type="Proteomes" id="UP000694851"/>
    </source>
</evidence>